<accession>A0A1I7YJA4</accession>
<dbReference type="InterPro" id="IPR005225">
    <property type="entry name" value="Small_GTP-bd"/>
</dbReference>
<organism evidence="4 5">
    <name type="scientific">Steinernema glaseri</name>
    <dbReference type="NCBI Taxonomy" id="37863"/>
    <lineage>
        <taxon>Eukaryota</taxon>
        <taxon>Metazoa</taxon>
        <taxon>Ecdysozoa</taxon>
        <taxon>Nematoda</taxon>
        <taxon>Chromadorea</taxon>
        <taxon>Rhabditida</taxon>
        <taxon>Tylenchina</taxon>
        <taxon>Panagrolaimomorpha</taxon>
        <taxon>Strongyloidoidea</taxon>
        <taxon>Steinernematidae</taxon>
        <taxon>Steinernema</taxon>
    </lineage>
</organism>
<dbReference type="SMART" id="SM00175">
    <property type="entry name" value="RAB"/>
    <property type="match status" value="1"/>
</dbReference>
<reference evidence="5" key="1">
    <citation type="submission" date="2016-11" db="UniProtKB">
        <authorList>
            <consortium name="WormBaseParasite"/>
        </authorList>
    </citation>
    <scope>IDENTIFICATION</scope>
</reference>
<dbReference type="PROSITE" id="PS51419">
    <property type="entry name" value="RAB"/>
    <property type="match status" value="1"/>
</dbReference>
<protein>
    <submittedName>
        <fullName evidence="5">Ras-related protein Rab-9B</fullName>
    </submittedName>
</protein>
<dbReference type="SMART" id="SM00174">
    <property type="entry name" value="RHO"/>
    <property type="match status" value="1"/>
</dbReference>
<dbReference type="Gene3D" id="3.40.50.300">
    <property type="entry name" value="P-loop containing nucleotide triphosphate hydrolases"/>
    <property type="match status" value="1"/>
</dbReference>
<sequence length="212" mass="23734">MSPVESPEDVVCTLKILVLGDAGVGKSNLVLRLCDDRFDDNLQFTIGIDFRSLRLTVNGDAVQAKIIDTAGQERFHSLTPSTYRNLNGAALVYSVMDIQSFFNVDKWLDQLAQQTQADIPIVLIANVTDRKSDRIVTSEDGRRLAQRLDLQYFEVSAKTGKNVAHAFQSLVTLAYLREKRKQPTNAIERSATLRVSDRNRSKSKGRKKKCCA</sequence>
<name>A0A1I7YJA4_9BILA</name>
<keyword evidence="4" id="KW-1185">Reference proteome</keyword>
<dbReference type="PRINTS" id="PR00449">
    <property type="entry name" value="RASTRNSFRMNG"/>
</dbReference>
<evidence type="ECO:0000256" key="1">
    <source>
        <dbReference type="ARBA" id="ARBA00022741"/>
    </source>
</evidence>
<dbReference type="PROSITE" id="PS51421">
    <property type="entry name" value="RAS"/>
    <property type="match status" value="1"/>
</dbReference>
<dbReference type="Pfam" id="PF00071">
    <property type="entry name" value="Ras"/>
    <property type="match status" value="1"/>
</dbReference>
<proteinExistence type="predicted"/>
<dbReference type="InterPro" id="IPR050227">
    <property type="entry name" value="Rab"/>
</dbReference>
<feature type="compositionally biased region" description="Basic residues" evidence="3">
    <location>
        <begin position="201"/>
        <end position="212"/>
    </location>
</feature>
<keyword evidence="2" id="KW-0342">GTP-binding</keyword>
<dbReference type="FunFam" id="3.40.50.300:FF:001329">
    <property type="entry name" value="Small GTP-binding protein, putative"/>
    <property type="match status" value="1"/>
</dbReference>
<dbReference type="InterPro" id="IPR001806">
    <property type="entry name" value="Small_GTPase"/>
</dbReference>
<evidence type="ECO:0000256" key="3">
    <source>
        <dbReference type="SAM" id="MobiDB-lite"/>
    </source>
</evidence>
<evidence type="ECO:0000256" key="2">
    <source>
        <dbReference type="ARBA" id="ARBA00023134"/>
    </source>
</evidence>
<dbReference type="CDD" id="cd00154">
    <property type="entry name" value="Rab"/>
    <property type="match status" value="1"/>
</dbReference>
<dbReference type="GO" id="GO:0003924">
    <property type="term" value="F:GTPase activity"/>
    <property type="evidence" value="ECO:0007669"/>
    <property type="project" value="InterPro"/>
</dbReference>
<dbReference type="PANTHER" id="PTHR47977">
    <property type="entry name" value="RAS-RELATED PROTEIN RAB"/>
    <property type="match status" value="1"/>
</dbReference>
<dbReference type="InterPro" id="IPR027417">
    <property type="entry name" value="P-loop_NTPase"/>
</dbReference>
<keyword evidence="1" id="KW-0547">Nucleotide-binding</keyword>
<dbReference type="NCBIfam" id="TIGR00231">
    <property type="entry name" value="small_GTP"/>
    <property type="match status" value="1"/>
</dbReference>
<dbReference type="Proteomes" id="UP000095287">
    <property type="component" value="Unplaced"/>
</dbReference>
<dbReference type="WBParaSite" id="L893_g16872.t1">
    <property type="protein sequence ID" value="L893_g16872.t1"/>
    <property type="gene ID" value="L893_g16872"/>
</dbReference>
<dbReference type="SUPFAM" id="SSF52540">
    <property type="entry name" value="P-loop containing nucleoside triphosphate hydrolases"/>
    <property type="match status" value="1"/>
</dbReference>
<dbReference type="SMART" id="SM00173">
    <property type="entry name" value="RAS"/>
    <property type="match status" value="1"/>
</dbReference>
<evidence type="ECO:0000313" key="4">
    <source>
        <dbReference type="Proteomes" id="UP000095287"/>
    </source>
</evidence>
<dbReference type="AlphaFoldDB" id="A0A1I7YJA4"/>
<dbReference type="SMART" id="SM00176">
    <property type="entry name" value="RAN"/>
    <property type="match status" value="1"/>
</dbReference>
<feature type="region of interest" description="Disordered" evidence="3">
    <location>
        <begin position="192"/>
        <end position="212"/>
    </location>
</feature>
<dbReference type="GO" id="GO:0005525">
    <property type="term" value="F:GTP binding"/>
    <property type="evidence" value="ECO:0007669"/>
    <property type="project" value="UniProtKB-KW"/>
</dbReference>
<evidence type="ECO:0000313" key="5">
    <source>
        <dbReference type="WBParaSite" id="L893_g16872.t1"/>
    </source>
</evidence>